<name>A0A067QE42_9AGAM</name>
<organism evidence="2 3">
    <name type="scientific">Jaapia argillacea MUCL 33604</name>
    <dbReference type="NCBI Taxonomy" id="933084"/>
    <lineage>
        <taxon>Eukaryota</taxon>
        <taxon>Fungi</taxon>
        <taxon>Dikarya</taxon>
        <taxon>Basidiomycota</taxon>
        <taxon>Agaricomycotina</taxon>
        <taxon>Agaricomycetes</taxon>
        <taxon>Agaricomycetidae</taxon>
        <taxon>Jaapiales</taxon>
        <taxon>Jaapiaceae</taxon>
        <taxon>Jaapia</taxon>
    </lineage>
</organism>
<gene>
    <name evidence="2" type="ORF">JAAARDRAFT_55117</name>
</gene>
<proteinExistence type="predicted"/>
<keyword evidence="3" id="KW-1185">Reference proteome</keyword>
<dbReference type="Proteomes" id="UP000027265">
    <property type="component" value="Unassembled WGS sequence"/>
</dbReference>
<reference evidence="3" key="1">
    <citation type="journal article" date="2014" name="Proc. Natl. Acad. Sci. U.S.A.">
        <title>Extensive sampling of basidiomycete genomes demonstrates inadequacy of the white-rot/brown-rot paradigm for wood decay fungi.</title>
        <authorList>
            <person name="Riley R."/>
            <person name="Salamov A.A."/>
            <person name="Brown D.W."/>
            <person name="Nagy L.G."/>
            <person name="Floudas D."/>
            <person name="Held B.W."/>
            <person name="Levasseur A."/>
            <person name="Lombard V."/>
            <person name="Morin E."/>
            <person name="Otillar R."/>
            <person name="Lindquist E.A."/>
            <person name="Sun H."/>
            <person name="LaButti K.M."/>
            <person name="Schmutz J."/>
            <person name="Jabbour D."/>
            <person name="Luo H."/>
            <person name="Baker S.E."/>
            <person name="Pisabarro A.G."/>
            <person name="Walton J.D."/>
            <person name="Blanchette R.A."/>
            <person name="Henrissat B."/>
            <person name="Martin F."/>
            <person name="Cullen D."/>
            <person name="Hibbett D.S."/>
            <person name="Grigoriev I.V."/>
        </authorList>
    </citation>
    <scope>NUCLEOTIDE SEQUENCE [LARGE SCALE GENOMIC DNA]</scope>
    <source>
        <strain evidence="3">MUCL 33604</strain>
    </source>
</reference>
<keyword evidence="1" id="KW-0175">Coiled coil</keyword>
<dbReference type="HOGENOM" id="CLU_086084_0_0_1"/>
<evidence type="ECO:0000313" key="2">
    <source>
        <dbReference type="EMBL" id="KDQ61782.1"/>
    </source>
</evidence>
<dbReference type="AlphaFoldDB" id="A0A067QE42"/>
<evidence type="ECO:0000256" key="1">
    <source>
        <dbReference type="SAM" id="Coils"/>
    </source>
</evidence>
<sequence length="208" mass="24102">MAEFYYADDLSDLTIEERMERAFSLPSRLQDELERLDADRAALSDRRQKVEQLVQDINEIHPRLQENLRFVLATLYSGVHEKHLAESELLASTIETSIIKLALIRARAQTSLYEYTIPSSQPSRSEQHSQATMSAALSALHQKLIEEEEELDDEEKVLDAEMDEYQKVLCMAEGRDGGFRQVVEDMARVRRENEECRRDLRRLGWTGD</sequence>
<dbReference type="OrthoDB" id="3244737at2759"/>
<evidence type="ECO:0000313" key="3">
    <source>
        <dbReference type="Proteomes" id="UP000027265"/>
    </source>
</evidence>
<protein>
    <submittedName>
        <fullName evidence="2">Uncharacterized protein</fullName>
    </submittedName>
</protein>
<feature type="coiled-coil region" evidence="1">
    <location>
        <begin position="137"/>
        <end position="168"/>
    </location>
</feature>
<accession>A0A067QE42</accession>
<dbReference type="InParanoid" id="A0A067QE42"/>
<dbReference type="EMBL" id="KL197712">
    <property type="protein sequence ID" value="KDQ61782.1"/>
    <property type="molecule type" value="Genomic_DNA"/>
</dbReference>